<evidence type="ECO:0000256" key="1">
    <source>
        <dbReference type="SAM" id="SignalP"/>
    </source>
</evidence>
<sequence>MVRLRQCIFILLLPLVLVACGTKQSSFTIISSADLDTSIALDLVVVTGNPEIVDEIIAAGSAAWFAKKAVFQVTYPDSLKLASFQIPPAYIVSKAEWPEGVGKNQRFFIVAQSPNIQKIIAVEGGKLSSLTLDKTGITVTP</sequence>
<name>A0ABV7D3U4_9PROT</name>
<evidence type="ECO:0000313" key="3">
    <source>
        <dbReference type="Proteomes" id="UP001595444"/>
    </source>
</evidence>
<reference evidence="3" key="1">
    <citation type="journal article" date="2019" name="Int. J. Syst. Evol. Microbiol.">
        <title>The Global Catalogue of Microorganisms (GCM) 10K type strain sequencing project: providing services to taxonomists for standard genome sequencing and annotation.</title>
        <authorList>
            <consortium name="The Broad Institute Genomics Platform"/>
            <consortium name="The Broad Institute Genome Sequencing Center for Infectious Disease"/>
            <person name="Wu L."/>
            <person name="Ma J."/>
        </authorList>
    </citation>
    <scope>NUCLEOTIDE SEQUENCE [LARGE SCALE GENOMIC DNA]</scope>
    <source>
        <strain evidence="3">KCTC 62164</strain>
    </source>
</reference>
<organism evidence="2 3">
    <name type="scientific">Kordiimonas pumila</name>
    <dbReference type="NCBI Taxonomy" id="2161677"/>
    <lineage>
        <taxon>Bacteria</taxon>
        <taxon>Pseudomonadati</taxon>
        <taxon>Pseudomonadota</taxon>
        <taxon>Alphaproteobacteria</taxon>
        <taxon>Kordiimonadales</taxon>
        <taxon>Kordiimonadaceae</taxon>
        <taxon>Kordiimonas</taxon>
    </lineage>
</organism>
<gene>
    <name evidence="2" type="ORF">ACFOKA_06205</name>
</gene>
<feature type="signal peptide" evidence="1">
    <location>
        <begin position="1"/>
        <end position="19"/>
    </location>
</feature>
<accession>A0ABV7D3U4</accession>
<keyword evidence="1" id="KW-0732">Signal</keyword>
<evidence type="ECO:0008006" key="4">
    <source>
        <dbReference type="Google" id="ProtNLM"/>
    </source>
</evidence>
<comment type="caution">
    <text evidence="2">The sequence shown here is derived from an EMBL/GenBank/DDBJ whole genome shotgun (WGS) entry which is preliminary data.</text>
</comment>
<protein>
    <recommendedName>
        <fullName evidence="4">Type VI secretion system lipoprotein TssJ</fullName>
    </recommendedName>
</protein>
<dbReference type="PROSITE" id="PS51257">
    <property type="entry name" value="PROKAR_LIPOPROTEIN"/>
    <property type="match status" value="1"/>
</dbReference>
<dbReference type="Proteomes" id="UP001595444">
    <property type="component" value="Unassembled WGS sequence"/>
</dbReference>
<keyword evidence="3" id="KW-1185">Reference proteome</keyword>
<evidence type="ECO:0000313" key="2">
    <source>
        <dbReference type="EMBL" id="MFC3051491.1"/>
    </source>
</evidence>
<dbReference type="EMBL" id="JBHRSL010000003">
    <property type="protein sequence ID" value="MFC3051491.1"/>
    <property type="molecule type" value="Genomic_DNA"/>
</dbReference>
<proteinExistence type="predicted"/>
<dbReference type="RefSeq" id="WP_194214304.1">
    <property type="nucleotide sequence ID" value="NZ_CP061205.1"/>
</dbReference>
<feature type="chain" id="PRO_5046319811" description="Type VI secretion system lipoprotein TssJ" evidence="1">
    <location>
        <begin position="20"/>
        <end position="141"/>
    </location>
</feature>